<dbReference type="Pfam" id="PF00293">
    <property type="entry name" value="NUDIX"/>
    <property type="match status" value="1"/>
</dbReference>
<protein>
    <submittedName>
        <fullName evidence="2">NUDIX hydrolase</fullName>
    </submittedName>
</protein>
<dbReference type="InterPro" id="IPR015797">
    <property type="entry name" value="NUDIX_hydrolase-like_dom_sf"/>
</dbReference>
<feature type="domain" description="Nudix hydrolase" evidence="1">
    <location>
        <begin position="22"/>
        <end position="172"/>
    </location>
</feature>
<keyword evidence="2" id="KW-0378">Hydrolase</keyword>
<dbReference type="Gene3D" id="3.90.79.10">
    <property type="entry name" value="Nucleoside Triphosphate Pyrophosphohydrolase"/>
    <property type="match status" value="1"/>
</dbReference>
<organism evidence="2 3">
    <name type="scientific">Nocardioides potassii</name>
    <dbReference type="NCBI Taxonomy" id="2911371"/>
    <lineage>
        <taxon>Bacteria</taxon>
        <taxon>Bacillati</taxon>
        <taxon>Actinomycetota</taxon>
        <taxon>Actinomycetes</taxon>
        <taxon>Propionibacteriales</taxon>
        <taxon>Nocardioidaceae</taxon>
        <taxon>Nocardioides</taxon>
    </lineage>
</organism>
<sequence>MDDPDARFPALAGETYVDYARARTRYVTGVAKHELVTRLHLVALTHDREVVVCRSAEGWRFLPGGTREEGEALTDLARRELLEEAGATLLGDLHHFSAHEVDSEREQPYRPHFPHPRSYWAYAVARVEITGEPLNPPDGEDVVEVLTLPVLEAADYLWVDDPIHAEVVLHAETLGLLA</sequence>
<evidence type="ECO:0000259" key="1">
    <source>
        <dbReference type="PROSITE" id="PS51462"/>
    </source>
</evidence>
<comment type="caution">
    <text evidence="2">The sequence shown here is derived from an EMBL/GenBank/DDBJ whole genome shotgun (WGS) entry which is preliminary data.</text>
</comment>
<evidence type="ECO:0000313" key="3">
    <source>
        <dbReference type="Proteomes" id="UP001201161"/>
    </source>
</evidence>
<evidence type="ECO:0000313" key="2">
    <source>
        <dbReference type="EMBL" id="MCF6378361.1"/>
    </source>
</evidence>
<dbReference type="InterPro" id="IPR000086">
    <property type="entry name" value="NUDIX_hydrolase_dom"/>
</dbReference>
<proteinExistence type="predicted"/>
<accession>A0ABS9HDG7</accession>
<keyword evidence="3" id="KW-1185">Reference proteome</keyword>
<dbReference type="Proteomes" id="UP001201161">
    <property type="component" value="Unassembled WGS sequence"/>
</dbReference>
<gene>
    <name evidence="2" type="ORF">L2K70_12170</name>
</gene>
<name>A0ABS9HDG7_9ACTN</name>
<dbReference type="SUPFAM" id="SSF55811">
    <property type="entry name" value="Nudix"/>
    <property type="match status" value="1"/>
</dbReference>
<reference evidence="2 3" key="1">
    <citation type="submission" date="2022-01" db="EMBL/GenBank/DDBJ databases">
        <title>Nocardioides sp. nov., an actinomycete isolated from mining soil.</title>
        <authorList>
            <person name="Liu L."/>
        </authorList>
    </citation>
    <scope>NUCLEOTIDE SEQUENCE [LARGE SCALE GENOMIC DNA]</scope>
    <source>
        <strain evidence="2 3">KLBMP 9356</strain>
    </source>
</reference>
<dbReference type="GO" id="GO:0016787">
    <property type="term" value="F:hydrolase activity"/>
    <property type="evidence" value="ECO:0007669"/>
    <property type="project" value="UniProtKB-KW"/>
</dbReference>
<dbReference type="EMBL" id="JAKJHZ010000007">
    <property type="protein sequence ID" value="MCF6378361.1"/>
    <property type="molecule type" value="Genomic_DNA"/>
</dbReference>
<dbReference type="RefSeq" id="WP_236402245.1">
    <property type="nucleotide sequence ID" value="NZ_JAKJHZ010000007.1"/>
</dbReference>
<dbReference type="PROSITE" id="PS51462">
    <property type="entry name" value="NUDIX"/>
    <property type="match status" value="1"/>
</dbReference>